<dbReference type="PANTHER" id="PTHR30616">
    <property type="entry name" value="UNCHARACTERIZED PROTEIN YFIH"/>
    <property type="match status" value="1"/>
</dbReference>
<dbReference type="RefSeq" id="WP_380712148.1">
    <property type="nucleotide sequence ID" value="NZ_JBHUML010000002.1"/>
</dbReference>
<comment type="catalytic activity">
    <reaction evidence="10">
        <text>adenosine + phosphate = alpha-D-ribose 1-phosphate + adenine</text>
        <dbReference type="Rhea" id="RHEA:27642"/>
        <dbReference type="ChEBI" id="CHEBI:16335"/>
        <dbReference type="ChEBI" id="CHEBI:16708"/>
        <dbReference type="ChEBI" id="CHEBI:43474"/>
        <dbReference type="ChEBI" id="CHEBI:57720"/>
        <dbReference type="EC" id="2.4.2.1"/>
    </reaction>
    <physiologicalReaction direction="left-to-right" evidence="10">
        <dbReference type="Rhea" id="RHEA:27643"/>
    </physiologicalReaction>
</comment>
<comment type="function">
    <text evidence="3">Purine nucleoside enzyme that catalyzes the phosphorolysis of adenosine and inosine nucleosides, yielding D-ribose 1-phosphate and the respective free bases, adenine and hypoxanthine. Also catalyzes the phosphorolysis of S-methyl-5'-thioadenosine into adenine and S-methyl-5-thio-alpha-D-ribose 1-phosphate. Also has adenosine deaminase activity.</text>
</comment>
<evidence type="ECO:0000256" key="9">
    <source>
        <dbReference type="ARBA" id="ARBA00047989"/>
    </source>
</evidence>
<keyword evidence="5" id="KW-0808">Transferase</keyword>
<evidence type="ECO:0000256" key="6">
    <source>
        <dbReference type="ARBA" id="ARBA00022723"/>
    </source>
</evidence>
<comment type="catalytic activity">
    <reaction evidence="9">
        <text>adenosine + H2O + H(+) = inosine + NH4(+)</text>
        <dbReference type="Rhea" id="RHEA:24408"/>
        <dbReference type="ChEBI" id="CHEBI:15377"/>
        <dbReference type="ChEBI" id="CHEBI:15378"/>
        <dbReference type="ChEBI" id="CHEBI:16335"/>
        <dbReference type="ChEBI" id="CHEBI:17596"/>
        <dbReference type="ChEBI" id="CHEBI:28938"/>
        <dbReference type="EC" id="3.5.4.4"/>
    </reaction>
    <physiologicalReaction direction="left-to-right" evidence="9">
        <dbReference type="Rhea" id="RHEA:24409"/>
    </physiologicalReaction>
</comment>
<dbReference type="CDD" id="cd16833">
    <property type="entry name" value="YfiH"/>
    <property type="match status" value="1"/>
</dbReference>
<keyword evidence="8" id="KW-0862">Zinc</keyword>
<keyword evidence="6" id="KW-0479">Metal-binding</keyword>
<protein>
    <recommendedName>
        <fullName evidence="12">Purine nucleoside phosphorylase</fullName>
    </recommendedName>
</protein>
<evidence type="ECO:0000256" key="3">
    <source>
        <dbReference type="ARBA" id="ARBA00003215"/>
    </source>
</evidence>
<evidence type="ECO:0000256" key="11">
    <source>
        <dbReference type="ARBA" id="ARBA00049893"/>
    </source>
</evidence>
<evidence type="ECO:0000313" key="13">
    <source>
        <dbReference type="EMBL" id="MFD2704882.1"/>
    </source>
</evidence>
<comment type="catalytic activity">
    <reaction evidence="1">
        <text>inosine + phosphate = alpha-D-ribose 1-phosphate + hypoxanthine</text>
        <dbReference type="Rhea" id="RHEA:27646"/>
        <dbReference type="ChEBI" id="CHEBI:17368"/>
        <dbReference type="ChEBI" id="CHEBI:17596"/>
        <dbReference type="ChEBI" id="CHEBI:43474"/>
        <dbReference type="ChEBI" id="CHEBI:57720"/>
        <dbReference type="EC" id="2.4.2.1"/>
    </reaction>
    <physiologicalReaction direction="left-to-right" evidence="1">
        <dbReference type="Rhea" id="RHEA:27647"/>
    </physiologicalReaction>
</comment>
<proteinExistence type="inferred from homology"/>
<reference evidence="14" key="1">
    <citation type="journal article" date="2019" name="Int. J. Syst. Evol. Microbiol.">
        <title>The Global Catalogue of Microorganisms (GCM) 10K type strain sequencing project: providing services to taxonomists for standard genome sequencing and annotation.</title>
        <authorList>
            <consortium name="The Broad Institute Genomics Platform"/>
            <consortium name="The Broad Institute Genome Sequencing Center for Infectious Disease"/>
            <person name="Wu L."/>
            <person name="Ma J."/>
        </authorList>
    </citation>
    <scope>NUCLEOTIDE SEQUENCE [LARGE SCALE GENOMIC DNA]</scope>
    <source>
        <strain evidence="14">KCTC 33792</strain>
    </source>
</reference>
<dbReference type="Proteomes" id="UP001597520">
    <property type="component" value="Unassembled WGS sequence"/>
</dbReference>
<evidence type="ECO:0000256" key="12">
    <source>
        <dbReference type="RuleBase" id="RU361274"/>
    </source>
</evidence>
<name>A0ABW5T0M3_9BACI</name>
<keyword evidence="7" id="KW-0378">Hydrolase</keyword>
<dbReference type="Gene3D" id="3.60.140.10">
    <property type="entry name" value="CNF1/YfiH-like putative cysteine hydrolases"/>
    <property type="match status" value="1"/>
</dbReference>
<dbReference type="InterPro" id="IPR038371">
    <property type="entry name" value="Cu_polyphenol_OxRdtase_sf"/>
</dbReference>
<dbReference type="SUPFAM" id="SSF64438">
    <property type="entry name" value="CNF1/YfiH-like putative cysteine hydrolases"/>
    <property type="match status" value="1"/>
</dbReference>
<organism evidence="13 14">
    <name type="scientific">Salibacterium lacus</name>
    <dbReference type="NCBI Taxonomy" id="1898109"/>
    <lineage>
        <taxon>Bacteria</taxon>
        <taxon>Bacillati</taxon>
        <taxon>Bacillota</taxon>
        <taxon>Bacilli</taxon>
        <taxon>Bacillales</taxon>
        <taxon>Bacillaceae</taxon>
    </lineage>
</organism>
<dbReference type="NCBIfam" id="TIGR00726">
    <property type="entry name" value="peptidoglycan editing factor PgeF"/>
    <property type="match status" value="1"/>
</dbReference>
<evidence type="ECO:0000256" key="4">
    <source>
        <dbReference type="ARBA" id="ARBA00007353"/>
    </source>
</evidence>
<accession>A0ABW5T0M3</accession>
<keyword evidence="14" id="KW-1185">Reference proteome</keyword>
<dbReference type="EMBL" id="JBHUML010000002">
    <property type="protein sequence ID" value="MFD2704882.1"/>
    <property type="molecule type" value="Genomic_DNA"/>
</dbReference>
<comment type="caution">
    <text evidence="13">The sequence shown here is derived from an EMBL/GenBank/DDBJ whole genome shotgun (WGS) entry which is preliminary data.</text>
</comment>
<evidence type="ECO:0000256" key="7">
    <source>
        <dbReference type="ARBA" id="ARBA00022801"/>
    </source>
</evidence>
<dbReference type="InterPro" id="IPR011324">
    <property type="entry name" value="Cytotoxic_necrot_fac-like_cat"/>
</dbReference>
<evidence type="ECO:0000256" key="5">
    <source>
        <dbReference type="ARBA" id="ARBA00022679"/>
    </source>
</evidence>
<comment type="similarity">
    <text evidence="4 12">Belongs to the purine nucleoside phosphorylase YfiH/LACC1 family.</text>
</comment>
<dbReference type="Pfam" id="PF02578">
    <property type="entry name" value="Cu-oxidase_4"/>
    <property type="match status" value="1"/>
</dbReference>
<dbReference type="PANTHER" id="PTHR30616:SF2">
    <property type="entry name" value="PURINE NUCLEOSIDE PHOSPHORYLASE LACC1"/>
    <property type="match status" value="1"/>
</dbReference>
<dbReference type="InterPro" id="IPR003730">
    <property type="entry name" value="Cu_polyphenol_OxRdtase"/>
</dbReference>
<evidence type="ECO:0000256" key="1">
    <source>
        <dbReference type="ARBA" id="ARBA00000553"/>
    </source>
</evidence>
<evidence type="ECO:0000256" key="2">
    <source>
        <dbReference type="ARBA" id="ARBA00001947"/>
    </source>
</evidence>
<evidence type="ECO:0000256" key="8">
    <source>
        <dbReference type="ARBA" id="ARBA00022833"/>
    </source>
</evidence>
<evidence type="ECO:0000313" key="14">
    <source>
        <dbReference type="Proteomes" id="UP001597520"/>
    </source>
</evidence>
<gene>
    <name evidence="13" type="primary">pgeF</name>
    <name evidence="13" type="ORF">ACFSUB_05330</name>
</gene>
<sequence length="291" mass="32363">MDTTKTTSFKKGRDWMEQEPFYRFDNRHWRVKAEILPYEVTAGISSRSGGVSERPYDSLNTAFHVGDDSRAVRENRRLTAESAGFPLENWVAAEQVHQADILKVDNKHCGMGALDRKSNAGNYDGLYTRENGILLVSLYADCVPLFFSAPGHACIGSAHAGWRGTSMNIAGKFVSTWHTEEGIPPEDVYAVIGPAVSETVYEVDDGVIDAMKNVLPEDERAPWKASPSGKWFLSVKEMNRLLLEQAGVPPEQIYMSSHCTYLEEENFFSHRRDGSASGRMAAFIGMNGTGR</sequence>
<evidence type="ECO:0000256" key="10">
    <source>
        <dbReference type="ARBA" id="ARBA00048968"/>
    </source>
</evidence>
<comment type="catalytic activity">
    <reaction evidence="11">
        <text>S-methyl-5'-thioadenosine + phosphate = 5-(methylsulfanyl)-alpha-D-ribose 1-phosphate + adenine</text>
        <dbReference type="Rhea" id="RHEA:11852"/>
        <dbReference type="ChEBI" id="CHEBI:16708"/>
        <dbReference type="ChEBI" id="CHEBI:17509"/>
        <dbReference type="ChEBI" id="CHEBI:43474"/>
        <dbReference type="ChEBI" id="CHEBI:58533"/>
        <dbReference type="EC" id="2.4.2.28"/>
    </reaction>
    <physiologicalReaction direction="left-to-right" evidence="11">
        <dbReference type="Rhea" id="RHEA:11853"/>
    </physiologicalReaction>
</comment>
<comment type="cofactor">
    <cofactor evidence="2">
        <name>Zn(2+)</name>
        <dbReference type="ChEBI" id="CHEBI:29105"/>
    </cofactor>
</comment>